<dbReference type="InterPro" id="IPR002575">
    <property type="entry name" value="Aminoglycoside_PTrfase"/>
</dbReference>
<evidence type="ECO:0000313" key="3">
    <source>
        <dbReference type="Proteomes" id="UP001306950"/>
    </source>
</evidence>
<comment type="caution">
    <text evidence="2">The sequence shown here is derived from an EMBL/GenBank/DDBJ whole genome shotgun (WGS) entry which is preliminary data.</text>
</comment>
<accession>A0ABU7VQ20</accession>
<dbReference type="EMBL" id="JAZHPZ010000003">
    <property type="protein sequence ID" value="MEF2965855.1"/>
    <property type="molecule type" value="Genomic_DNA"/>
</dbReference>
<protein>
    <submittedName>
        <fullName evidence="2">Phosphotransferase</fullName>
    </submittedName>
</protein>
<proteinExistence type="predicted"/>
<evidence type="ECO:0000313" key="2">
    <source>
        <dbReference type="EMBL" id="MEF2965855.1"/>
    </source>
</evidence>
<organism evidence="2 3">
    <name type="scientific">Paenibacillus haidiansis</name>
    <dbReference type="NCBI Taxonomy" id="1574488"/>
    <lineage>
        <taxon>Bacteria</taxon>
        <taxon>Bacillati</taxon>
        <taxon>Bacillota</taxon>
        <taxon>Bacilli</taxon>
        <taxon>Bacillales</taxon>
        <taxon>Paenibacillaceae</taxon>
        <taxon>Paenibacillus</taxon>
    </lineage>
</organism>
<feature type="domain" description="Aminoglycoside phosphotransferase" evidence="1">
    <location>
        <begin position="31"/>
        <end position="139"/>
    </location>
</feature>
<dbReference type="SUPFAM" id="SSF56112">
    <property type="entry name" value="Protein kinase-like (PK-like)"/>
    <property type="match status" value="1"/>
</dbReference>
<sequence length="156" mass="17916">MKIYNFGREARTVLIHILDLLGYSSSSEIRLLGGYSGNVYEIIAKEPIVIKIFNKEVDSEERVMSEVEWTNFLSEHGLNVIVPILIKGSYINNLSETLFFIAYKKARGSHIDVNNKDVWNNKLFNRWGQGMGTMHALSKLYKGKRDQNGMNKIFII</sequence>
<keyword evidence="3" id="KW-1185">Reference proteome</keyword>
<gene>
    <name evidence="2" type="ORF">V3851_08445</name>
</gene>
<evidence type="ECO:0000259" key="1">
    <source>
        <dbReference type="Pfam" id="PF01636"/>
    </source>
</evidence>
<dbReference type="RefSeq" id="WP_331846084.1">
    <property type="nucleotide sequence ID" value="NZ_JAZHPZ010000003.1"/>
</dbReference>
<dbReference type="Proteomes" id="UP001306950">
    <property type="component" value="Unassembled WGS sequence"/>
</dbReference>
<name>A0ABU7VQ20_9BACL</name>
<reference evidence="2 3" key="1">
    <citation type="submission" date="2024-02" db="EMBL/GenBank/DDBJ databases">
        <title>A nitrogen-fixing paenibacillus bacterium.</title>
        <authorList>
            <person name="Zhang W.L."/>
            <person name="Chen S.F."/>
        </authorList>
    </citation>
    <scope>NUCLEOTIDE SEQUENCE [LARGE SCALE GENOMIC DNA]</scope>
    <source>
        <strain evidence="2 3">M1</strain>
    </source>
</reference>
<dbReference type="InterPro" id="IPR011009">
    <property type="entry name" value="Kinase-like_dom_sf"/>
</dbReference>
<dbReference type="Pfam" id="PF01636">
    <property type="entry name" value="APH"/>
    <property type="match status" value="1"/>
</dbReference>